<organism evidence="2 3">
    <name type="scientific">Puccinia striiformis f. sp. tritici PST-78</name>
    <dbReference type="NCBI Taxonomy" id="1165861"/>
    <lineage>
        <taxon>Eukaryota</taxon>
        <taxon>Fungi</taxon>
        <taxon>Dikarya</taxon>
        <taxon>Basidiomycota</taxon>
        <taxon>Pucciniomycotina</taxon>
        <taxon>Pucciniomycetes</taxon>
        <taxon>Pucciniales</taxon>
        <taxon>Pucciniaceae</taxon>
        <taxon>Puccinia</taxon>
    </lineage>
</organism>
<proteinExistence type="predicted"/>
<name>A0A0L0UVK4_9BASI</name>
<keyword evidence="3" id="KW-1185">Reference proteome</keyword>
<sequence>MPRLPAYEPETRGADAIETVTLDHVIDMPITTSTTLPESGRVDVDGILKEEGVNTNREKTEDENSKDHKTSHKSTHGDSEGRTRPTSSRQDISEAPLGDPLHTPYVIRHDESSQPKKDSNDALVFRKDHQE</sequence>
<evidence type="ECO:0000313" key="2">
    <source>
        <dbReference type="EMBL" id="KNE91072.1"/>
    </source>
</evidence>
<dbReference type="AlphaFoldDB" id="A0A0L0UVK4"/>
<feature type="region of interest" description="Disordered" evidence="1">
    <location>
        <begin position="28"/>
        <end position="131"/>
    </location>
</feature>
<protein>
    <submittedName>
        <fullName evidence="2">Uncharacterized protein</fullName>
    </submittedName>
</protein>
<feature type="compositionally biased region" description="Basic and acidic residues" evidence="1">
    <location>
        <begin position="107"/>
        <end position="131"/>
    </location>
</feature>
<reference evidence="3" key="1">
    <citation type="submission" date="2014-03" db="EMBL/GenBank/DDBJ databases">
        <title>The Genome Sequence of Puccinia striiformis f. sp. tritici PST-78.</title>
        <authorList>
            <consortium name="The Broad Institute Genome Sequencing Platform"/>
            <person name="Cuomo C."/>
            <person name="Hulbert S."/>
            <person name="Chen X."/>
            <person name="Walker B."/>
            <person name="Young S.K."/>
            <person name="Zeng Q."/>
            <person name="Gargeya S."/>
            <person name="Fitzgerald M."/>
            <person name="Haas B."/>
            <person name="Abouelleil A."/>
            <person name="Alvarado L."/>
            <person name="Arachchi H.M."/>
            <person name="Berlin A.M."/>
            <person name="Chapman S.B."/>
            <person name="Goldberg J."/>
            <person name="Griggs A."/>
            <person name="Gujja S."/>
            <person name="Hansen M."/>
            <person name="Howarth C."/>
            <person name="Imamovic A."/>
            <person name="Larimer J."/>
            <person name="McCowan C."/>
            <person name="Montmayeur A."/>
            <person name="Murphy C."/>
            <person name="Neiman D."/>
            <person name="Pearson M."/>
            <person name="Priest M."/>
            <person name="Roberts A."/>
            <person name="Saif S."/>
            <person name="Shea T."/>
            <person name="Sisk P."/>
            <person name="Sykes S."/>
            <person name="Wortman J."/>
            <person name="Nusbaum C."/>
            <person name="Birren B."/>
        </authorList>
    </citation>
    <scope>NUCLEOTIDE SEQUENCE [LARGE SCALE GENOMIC DNA]</scope>
    <source>
        <strain evidence="3">race PST-78</strain>
    </source>
</reference>
<evidence type="ECO:0000313" key="3">
    <source>
        <dbReference type="Proteomes" id="UP000054564"/>
    </source>
</evidence>
<accession>A0A0L0UVK4</accession>
<dbReference type="EMBL" id="AJIL01000221">
    <property type="protein sequence ID" value="KNE91072.1"/>
    <property type="molecule type" value="Genomic_DNA"/>
</dbReference>
<feature type="compositionally biased region" description="Basic and acidic residues" evidence="1">
    <location>
        <begin position="40"/>
        <end position="68"/>
    </location>
</feature>
<gene>
    <name evidence="2" type="ORF">PSTG_15511</name>
</gene>
<evidence type="ECO:0000256" key="1">
    <source>
        <dbReference type="SAM" id="MobiDB-lite"/>
    </source>
</evidence>
<dbReference type="Proteomes" id="UP000054564">
    <property type="component" value="Unassembled WGS sequence"/>
</dbReference>
<comment type="caution">
    <text evidence="2">The sequence shown here is derived from an EMBL/GenBank/DDBJ whole genome shotgun (WGS) entry which is preliminary data.</text>
</comment>